<comment type="caution">
    <text evidence="1">The sequence shown here is derived from an EMBL/GenBank/DDBJ whole genome shotgun (WGS) entry which is preliminary data.</text>
</comment>
<proteinExistence type="predicted"/>
<dbReference type="Proteomes" id="UP001163324">
    <property type="component" value="Chromosome 9"/>
</dbReference>
<organism evidence="1 2">
    <name type="scientific">Trichothecium roseum</name>
    <dbReference type="NCBI Taxonomy" id="47278"/>
    <lineage>
        <taxon>Eukaryota</taxon>
        <taxon>Fungi</taxon>
        <taxon>Dikarya</taxon>
        <taxon>Ascomycota</taxon>
        <taxon>Pezizomycotina</taxon>
        <taxon>Sordariomycetes</taxon>
        <taxon>Hypocreomycetidae</taxon>
        <taxon>Hypocreales</taxon>
        <taxon>Hypocreales incertae sedis</taxon>
        <taxon>Trichothecium</taxon>
    </lineage>
</organism>
<evidence type="ECO:0000313" key="1">
    <source>
        <dbReference type="EMBL" id="KAI9896486.1"/>
    </source>
</evidence>
<name>A0ACC0UQU1_9HYPO</name>
<evidence type="ECO:0000313" key="2">
    <source>
        <dbReference type="Proteomes" id="UP001163324"/>
    </source>
</evidence>
<reference evidence="1" key="1">
    <citation type="submission" date="2022-10" db="EMBL/GenBank/DDBJ databases">
        <title>Complete Genome of Trichothecium roseum strain YXFP-22015, a Plant Pathogen Isolated from Citrus.</title>
        <authorList>
            <person name="Wang Y."/>
            <person name="Zhu L."/>
        </authorList>
    </citation>
    <scope>NUCLEOTIDE SEQUENCE</scope>
    <source>
        <strain evidence="1">YXFP-22015</strain>
    </source>
</reference>
<keyword evidence="2" id="KW-1185">Reference proteome</keyword>
<gene>
    <name evidence="1" type="ORF">N3K66_008658</name>
</gene>
<dbReference type="EMBL" id="CM047948">
    <property type="protein sequence ID" value="KAI9896486.1"/>
    <property type="molecule type" value="Genomic_DNA"/>
</dbReference>
<sequence>MAGFQDSKDDTFPEASHVQSIDGLPEDGKVKGETATVDVGATSVALAEAMEKDKPRLFSKNMLKLWWIMSIGYLISTMNGFDSSLMGAINGMKPYQESFGLNGAGSETGIVFITYNLGQIGAFPFCGMIADGLGRRWCIFIGCAIVLVGTAIQASAHSLDQFIGGRFVLGFGAAIASAAGPAYTVELAHPAYRGLMAGMYNNLWWLGNILAGWTTYGTNLHINNSWAWRIPTVVQAGLPGVAMCLVLFFPETPRWLISKDRTEEALAVLAKYHGEGDPNHPIVQLQYREIREQASLHASESPWWDYRELGNTRAARYRLAMVIMIAFFGQWSGNNVVSYFMPQMIKSAGIDNTNTQLLLNAINPIFSMIAAMVGASMLDRLGRRFMMMCSLGGSLFFYVLLTAFSAQSENNKDLAYGVIVSIYLFGICFAWGFTPLQTLYSVECLENRTRAKGSGLNFLFLNIAMVINTYGISEGIAKIKWKLYIVYCCWIVFEIVIIYFFAVETSGKTLEELSDIFSAKNPRKESTKKHVLKVDTAGNVVDVDTKGEA</sequence>
<accession>A0ACC0UQU1</accession>
<protein>
    <submittedName>
        <fullName evidence="1">Uncharacterized protein</fullName>
    </submittedName>
</protein>